<dbReference type="AlphaFoldDB" id="A0AA88J223"/>
<sequence>MTSPVVATSMIHPRSNQLIFQQSTPTHMRLDTDYGNSTASGSIHPTLTPPKIGCSHFKLVDSPTIDSSINQNSTQIKSTSQYRISSNGIDTTTPHMMSTITLKLPRQGALTIVATRLSMHQLLQELLHLTTGPSKIESARSTPLKSTPQ</sequence>
<reference evidence="1" key="1">
    <citation type="submission" date="2023-07" db="EMBL/GenBank/DDBJ databases">
        <title>draft genome sequence of fig (Ficus carica).</title>
        <authorList>
            <person name="Takahashi T."/>
            <person name="Nishimura K."/>
        </authorList>
    </citation>
    <scope>NUCLEOTIDE SEQUENCE</scope>
</reference>
<dbReference type="Proteomes" id="UP001187192">
    <property type="component" value="Unassembled WGS sequence"/>
</dbReference>
<protein>
    <submittedName>
        <fullName evidence="1">Uncharacterized protein</fullName>
    </submittedName>
</protein>
<name>A0AA88J223_FICCA</name>
<accession>A0AA88J223</accession>
<comment type="caution">
    <text evidence="1">The sequence shown here is derived from an EMBL/GenBank/DDBJ whole genome shotgun (WGS) entry which is preliminary data.</text>
</comment>
<proteinExistence type="predicted"/>
<evidence type="ECO:0000313" key="2">
    <source>
        <dbReference type="Proteomes" id="UP001187192"/>
    </source>
</evidence>
<dbReference type="EMBL" id="BTGU01000088">
    <property type="protein sequence ID" value="GMN59526.1"/>
    <property type="molecule type" value="Genomic_DNA"/>
</dbReference>
<organism evidence="1 2">
    <name type="scientific">Ficus carica</name>
    <name type="common">Common fig</name>
    <dbReference type="NCBI Taxonomy" id="3494"/>
    <lineage>
        <taxon>Eukaryota</taxon>
        <taxon>Viridiplantae</taxon>
        <taxon>Streptophyta</taxon>
        <taxon>Embryophyta</taxon>
        <taxon>Tracheophyta</taxon>
        <taxon>Spermatophyta</taxon>
        <taxon>Magnoliopsida</taxon>
        <taxon>eudicotyledons</taxon>
        <taxon>Gunneridae</taxon>
        <taxon>Pentapetalae</taxon>
        <taxon>rosids</taxon>
        <taxon>fabids</taxon>
        <taxon>Rosales</taxon>
        <taxon>Moraceae</taxon>
        <taxon>Ficeae</taxon>
        <taxon>Ficus</taxon>
    </lineage>
</organism>
<gene>
    <name evidence="1" type="ORF">TIFTF001_028623</name>
</gene>
<keyword evidence="2" id="KW-1185">Reference proteome</keyword>
<evidence type="ECO:0000313" key="1">
    <source>
        <dbReference type="EMBL" id="GMN59526.1"/>
    </source>
</evidence>